<dbReference type="InterPro" id="IPR029039">
    <property type="entry name" value="Flavoprotein-like_sf"/>
</dbReference>
<dbReference type="SUPFAM" id="SSF52218">
    <property type="entry name" value="Flavoproteins"/>
    <property type="match status" value="1"/>
</dbReference>
<dbReference type="GO" id="GO:0016491">
    <property type="term" value="F:oxidoreductase activity"/>
    <property type="evidence" value="ECO:0007669"/>
    <property type="project" value="InterPro"/>
</dbReference>
<name>A0A5D3YMH1_9BACT</name>
<organism evidence="2 3">
    <name type="scientific">Fodinibius salinus</name>
    <dbReference type="NCBI Taxonomy" id="860790"/>
    <lineage>
        <taxon>Bacteria</taxon>
        <taxon>Pseudomonadati</taxon>
        <taxon>Balneolota</taxon>
        <taxon>Balneolia</taxon>
        <taxon>Balneolales</taxon>
        <taxon>Balneolaceae</taxon>
        <taxon>Fodinibius</taxon>
    </lineage>
</organism>
<dbReference type="RefSeq" id="WP_148898026.1">
    <property type="nucleotide sequence ID" value="NZ_VNHY01000001.1"/>
</dbReference>
<dbReference type="Pfam" id="PF03358">
    <property type="entry name" value="FMN_red"/>
    <property type="match status" value="1"/>
</dbReference>
<dbReference type="PANTHER" id="PTHR30543:SF21">
    <property type="entry name" value="NAD(P)H-DEPENDENT FMN REDUCTASE LOT6"/>
    <property type="match status" value="1"/>
</dbReference>
<dbReference type="Gene3D" id="3.40.50.360">
    <property type="match status" value="1"/>
</dbReference>
<dbReference type="EMBL" id="VNHY01000001">
    <property type="protein sequence ID" value="TYP95355.1"/>
    <property type="molecule type" value="Genomic_DNA"/>
</dbReference>
<accession>A0A5D3YMH1</accession>
<evidence type="ECO:0000313" key="3">
    <source>
        <dbReference type="Proteomes" id="UP000324595"/>
    </source>
</evidence>
<evidence type="ECO:0000259" key="1">
    <source>
        <dbReference type="Pfam" id="PF03358"/>
    </source>
</evidence>
<proteinExistence type="predicted"/>
<dbReference type="GO" id="GO:0010181">
    <property type="term" value="F:FMN binding"/>
    <property type="evidence" value="ECO:0007669"/>
    <property type="project" value="TreeGrafter"/>
</dbReference>
<sequence>MNNHIIAFAGSNSSNSINAQLTKAAINNISIEDVNYVDLRNMDIPMYRKELENQQGIPQPIKNLYQKMTKAEGFIVASPEHNGLLPAFFKNIIDWLTRIDQEIFMNKPVLLLSASPGDNGGATNLSILSDLMPFWGAEVVDTYSLGKYNEHFDNESQSIVNQKELKKLSTVIEHFEEVITKPLAH</sequence>
<dbReference type="Proteomes" id="UP000324595">
    <property type="component" value="Unassembled WGS sequence"/>
</dbReference>
<dbReference type="OrthoDB" id="5767802at2"/>
<dbReference type="InterPro" id="IPR050712">
    <property type="entry name" value="NAD(P)H-dep_reductase"/>
</dbReference>
<comment type="caution">
    <text evidence="2">The sequence shown here is derived from an EMBL/GenBank/DDBJ whole genome shotgun (WGS) entry which is preliminary data.</text>
</comment>
<gene>
    <name evidence="2" type="ORF">LX73_0656</name>
</gene>
<evidence type="ECO:0000313" key="2">
    <source>
        <dbReference type="EMBL" id="TYP95355.1"/>
    </source>
</evidence>
<keyword evidence="3" id="KW-1185">Reference proteome</keyword>
<dbReference type="AlphaFoldDB" id="A0A5D3YMH1"/>
<feature type="domain" description="NADPH-dependent FMN reductase-like" evidence="1">
    <location>
        <begin position="5"/>
        <end position="142"/>
    </location>
</feature>
<protein>
    <submittedName>
        <fullName evidence="2">NAD(P)H-dependent FMN reductase</fullName>
    </submittedName>
</protein>
<dbReference type="GO" id="GO:0005829">
    <property type="term" value="C:cytosol"/>
    <property type="evidence" value="ECO:0007669"/>
    <property type="project" value="TreeGrafter"/>
</dbReference>
<reference evidence="2 3" key="1">
    <citation type="submission" date="2019-07" db="EMBL/GenBank/DDBJ databases">
        <title>Genomic Encyclopedia of Archaeal and Bacterial Type Strains, Phase II (KMG-II): from individual species to whole genera.</title>
        <authorList>
            <person name="Goeker M."/>
        </authorList>
    </citation>
    <scope>NUCLEOTIDE SEQUENCE [LARGE SCALE GENOMIC DNA]</scope>
    <source>
        <strain evidence="2 3">DSM 21935</strain>
    </source>
</reference>
<dbReference type="PANTHER" id="PTHR30543">
    <property type="entry name" value="CHROMATE REDUCTASE"/>
    <property type="match status" value="1"/>
</dbReference>
<dbReference type="InterPro" id="IPR005025">
    <property type="entry name" value="FMN_Rdtase-like_dom"/>
</dbReference>